<keyword evidence="3" id="KW-1185">Reference proteome</keyword>
<dbReference type="InterPro" id="IPR015915">
    <property type="entry name" value="Kelch-typ_b-propeller"/>
</dbReference>
<name>A0A6D2IRB8_9BRAS</name>
<dbReference type="InterPro" id="IPR057499">
    <property type="entry name" value="Kelch_FKB95"/>
</dbReference>
<dbReference type="EMBL" id="CACVBM020001063">
    <property type="protein sequence ID" value="CAA7028162.1"/>
    <property type="molecule type" value="Genomic_DNA"/>
</dbReference>
<dbReference type="AlphaFoldDB" id="A0A6D2IRB8"/>
<dbReference type="InterPro" id="IPR050354">
    <property type="entry name" value="F-box/kelch-repeat_ARATH"/>
</dbReference>
<proteinExistence type="predicted"/>
<dbReference type="Proteomes" id="UP000467841">
    <property type="component" value="Unassembled WGS sequence"/>
</dbReference>
<dbReference type="PANTHER" id="PTHR24414">
    <property type="entry name" value="F-BOX/KELCH-REPEAT PROTEIN SKIP4"/>
    <property type="match status" value="1"/>
</dbReference>
<evidence type="ECO:0000313" key="2">
    <source>
        <dbReference type="EMBL" id="CAA7028162.1"/>
    </source>
</evidence>
<dbReference type="InterPro" id="IPR006652">
    <property type="entry name" value="Kelch_1"/>
</dbReference>
<dbReference type="Gene3D" id="2.120.10.80">
    <property type="entry name" value="Kelch-type beta propeller"/>
    <property type="match status" value="1"/>
</dbReference>
<dbReference type="Pfam" id="PF25210">
    <property type="entry name" value="Kelch_FKB95"/>
    <property type="match status" value="1"/>
</dbReference>
<evidence type="ECO:0000313" key="3">
    <source>
        <dbReference type="Proteomes" id="UP000467841"/>
    </source>
</evidence>
<gene>
    <name evidence="2" type="ORF">MERR_LOCUS15397</name>
</gene>
<evidence type="ECO:0000259" key="1">
    <source>
        <dbReference type="Pfam" id="PF25210"/>
    </source>
</evidence>
<protein>
    <recommendedName>
        <fullName evidence="1">FKB95-like N-terminal Kelch domain-containing protein</fullName>
    </recommendedName>
</protein>
<reference evidence="2" key="1">
    <citation type="submission" date="2020-01" db="EMBL/GenBank/DDBJ databases">
        <authorList>
            <person name="Mishra B."/>
        </authorList>
    </citation>
    <scope>NUCLEOTIDE SEQUENCE [LARGE SCALE GENOMIC DNA]</scope>
</reference>
<dbReference type="PANTHER" id="PTHR24414:SF138">
    <property type="entry name" value="F-BOX DOMAIN-CONTAINING PROTEIN"/>
    <property type="match status" value="1"/>
</dbReference>
<accession>A0A6D2IRB8</accession>
<organism evidence="2 3">
    <name type="scientific">Microthlaspi erraticum</name>
    <dbReference type="NCBI Taxonomy" id="1685480"/>
    <lineage>
        <taxon>Eukaryota</taxon>
        <taxon>Viridiplantae</taxon>
        <taxon>Streptophyta</taxon>
        <taxon>Embryophyta</taxon>
        <taxon>Tracheophyta</taxon>
        <taxon>Spermatophyta</taxon>
        <taxon>Magnoliopsida</taxon>
        <taxon>eudicotyledons</taxon>
        <taxon>Gunneridae</taxon>
        <taxon>Pentapetalae</taxon>
        <taxon>rosids</taxon>
        <taxon>malvids</taxon>
        <taxon>Brassicales</taxon>
        <taxon>Brassicaceae</taxon>
        <taxon>Coluteocarpeae</taxon>
        <taxon>Microthlaspi</taxon>
    </lineage>
</organism>
<dbReference type="SMART" id="SM00612">
    <property type="entry name" value="Kelch"/>
    <property type="match status" value="1"/>
</dbReference>
<dbReference type="SUPFAM" id="SSF117281">
    <property type="entry name" value="Kelch motif"/>
    <property type="match status" value="1"/>
</dbReference>
<sequence>MKPKDFLTDKDEILHEYSLIPIHSASLSPPVPVNSTIAVGYEIYVIGGRTTRSSSVRILDCRSNTWRDAPNMLVARRSANSVLLDQKIFVMGGCGKPDNWFEVFDIKTETWSVLPCHIADLDVLFWRSIVVNAVQGKLYVVVDRKEYTYEPKSGTWEVTENSYHLVGRCVIENVMYSHNYKGYLMWYDYECRKWKEIKGLEKLRDESRVTGSIMLRMVNYGGNLVVVWSKRYREKDREIWKTEIWCAKIALEKRVGGEIWGKTEWRNTVLTVPGLCDWFSGVAVVSV</sequence>
<comment type="caution">
    <text evidence="2">The sequence shown here is derived from an EMBL/GenBank/DDBJ whole genome shotgun (WGS) entry which is preliminary data.</text>
</comment>
<feature type="domain" description="FKB95-like N-terminal Kelch" evidence="1">
    <location>
        <begin position="2"/>
        <end position="270"/>
    </location>
</feature>
<dbReference type="OrthoDB" id="1028318at2759"/>